<dbReference type="InterPro" id="IPR001405">
    <property type="entry name" value="UPF0758"/>
</dbReference>
<keyword evidence="9" id="KW-1185">Reference proteome</keyword>
<dbReference type="RefSeq" id="WP_015558087.1">
    <property type="nucleotide sequence ID" value="NC_021039.1"/>
</dbReference>
<name>D4LC35_RUMC1</name>
<dbReference type="InterPro" id="IPR025657">
    <property type="entry name" value="RadC_JAB"/>
</dbReference>
<reference evidence="8" key="2">
    <citation type="submission" date="2010-03" db="EMBL/GenBank/DDBJ databases">
        <authorList>
            <person name="Pajon A."/>
        </authorList>
    </citation>
    <scope>NUCLEOTIDE SEQUENCE</scope>
    <source>
        <strain evidence="8">Type strain: 18P13</strain>
    </source>
</reference>
<dbReference type="Gene3D" id="3.40.140.10">
    <property type="entry name" value="Cytidine Deaminase, domain 2"/>
    <property type="match status" value="1"/>
</dbReference>
<keyword evidence="5" id="KW-0862">Zinc</keyword>
<dbReference type="SUPFAM" id="SSF102712">
    <property type="entry name" value="JAB1/MPN domain"/>
    <property type="match status" value="1"/>
</dbReference>
<dbReference type="KEGG" id="rch:RUM_10150"/>
<keyword evidence="6" id="KW-0482">Metalloprotease</keyword>
<evidence type="ECO:0000256" key="3">
    <source>
        <dbReference type="ARBA" id="ARBA00022723"/>
    </source>
</evidence>
<evidence type="ECO:0000259" key="7">
    <source>
        <dbReference type="PROSITE" id="PS50249"/>
    </source>
</evidence>
<dbReference type="CDD" id="cd08071">
    <property type="entry name" value="MPN_DUF2466"/>
    <property type="match status" value="1"/>
</dbReference>
<comment type="similarity">
    <text evidence="1">Belongs to the UPF0758 family.</text>
</comment>
<reference evidence="8" key="1">
    <citation type="submission" date="2010-03" db="EMBL/GenBank/DDBJ databases">
        <title>The genome sequence of Ruminococcus sp. 18P13.</title>
        <authorList>
            <consortium name="metaHIT consortium -- http://www.metahit.eu/"/>
            <person name="Pajon A."/>
            <person name="Turner K."/>
            <person name="Parkhill J."/>
            <person name="Bernalier A."/>
        </authorList>
    </citation>
    <scope>NUCLEOTIDE SEQUENCE [LARGE SCALE GENOMIC DNA]</scope>
    <source>
        <strain evidence="8">Type strain: 18P13</strain>
    </source>
</reference>
<dbReference type="BioCyc" id="RCHA213810:RUM_RS04880-MONOMER"/>
<dbReference type="PANTHER" id="PTHR30471:SF3">
    <property type="entry name" value="UPF0758 PROTEIN YEES-RELATED"/>
    <property type="match status" value="1"/>
</dbReference>
<keyword evidence="3" id="KW-0479">Metal-binding</keyword>
<dbReference type="Proteomes" id="UP000007054">
    <property type="component" value="Chromosome"/>
</dbReference>
<sequence>MGKEPAEQSLHSGHRDRMRAKFLQQGLEGFQEHEMLELTLFYALPRVNTNEVAHRLLQRFGSLADVLNADYHALRDVKGMGESSAMLLTLIAQLSRQYRLSARKDLTLNTFDATCAYFKDIYLGEPEEQLRLACLDDRLRLMSCGVVSEGAPSSVPVHMRRLVEYALQQKSELVVLAHNHPNGTAMPSPEDIAATQKIFNVLKSVGIRLVDHIIVAGEQAVSLKEYGAFSLLD</sequence>
<accession>D4LC35</accession>
<dbReference type="PATRIC" id="fig|213810.4.peg.919"/>
<dbReference type="STRING" id="213810.RUM_10150"/>
<dbReference type="AlphaFoldDB" id="D4LC35"/>
<organism evidence="8 9">
    <name type="scientific">Ruminococcus champanellensis (strain DSM 18848 / JCM 17042 / KCTC 15320 / 18P13)</name>
    <dbReference type="NCBI Taxonomy" id="213810"/>
    <lineage>
        <taxon>Bacteria</taxon>
        <taxon>Bacillati</taxon>
        <taxon>Bacillota</taxon>
        <taxon>Clostridia</taxon>
        <taxon>Eubacteriales</taxon>
        <taxon>Oscillospiraceae</taxon>
        <taxon>Ruminococcus</taxon>
    </lineage>
</organism>
<dbReference type="InterPro" id="IPR037518">
    <property type="entry name" value="MPN"/>
</dbReference>
<dbReference type="GO" id="GO:0008237">
    <property type="term" value="F:metallopeptidase activity"/>
    <property type="evidence" value="ECO:0007669"/>
    <property type="project" value="UniProtKB-KW"/>
</dbReference>
<keyword evidence="2" id="KW-0645">Protease</keyword>
<evidence type="ECO:0000256" key="6">
    <source>
        <dbReference type="ARBA" id="ARBA00023049"/>
    </source>
</evidence>
<protein>
    <submittedName>
        <fullName evidence="8">DNA repair protein radc</fullName>
    </submittedName>
</protein>
<dbReference type="GeneID" id="83155771"/>
<evidence type="ECO:0000256" key="2">
    <source>
        <dbReference type="ARBA" id="ARBA00022670"/>
    </source>
</evidence>
<feature type="domain" description="MPN" evidence="7">
    <location>
        <begin position="107"/>
        <end position="229"/>
    </location>
</feature>
<dbReference type="HOGENOM" id="CLU_073529_0_0_9"/>
<dbReference type="Gene3D" id="1.10.150.20">
    <property type="entry name" value="5' to 3' exonuclease, C-terminal subdomain"/>
    <property type="match status" value="1"/>
</dbReference>
<dbReference type="InterPro" id="IPR010994">
    <property type="entry name" value="RuvA_2-like"/>
</dbReference>
<evidence type="ECO:0000313" key="9">
    <source>
        <dbReference type="Proteomes" id="UP000007054"/>
    </source>
</evidence>
<dbReference type="OrthoDB" id="9804482at2"/>
<keyword evidence="4" id="KW-0378">Hydrolase</keyword>
<dbReference type="SUPFAM" id="SSF47781">
    <property type="entry name" value="RuvA domain 2-like"/>
    <property type="match status" value="1"/>
</dbReference>
<dbReference type="GO" id="GO:0006508">
    <property type="term" value="P:proteolysis"/>
    <property type="evidence" value="ECO:0007669"/>
    <property type="project" value="UniProtKB-KW"/>
</dbReference>
<dbReference type="GO" id="GO:0046872">
    <property type="term" value="F:metal ion binding"/>
    <property type="evidence" value="ECO:0007669"/>
    <property type="project" value="UniProtKB-KW"/>
</dbReference>
<dbReference type="PROSITE" id="PS50249">
    <property type="entry name" value="MPN"/>
    <property type="match status" value="1"/>
</dbReference>
<proteinExistence type="inferred from homology"/>
<evidence type="ECO:0000256" key="5">
    <source>
        <dbReference type="ARBA" id="ARBA00022833"/>
    </source>
</evidence>
<gene>
    <name evidence="8" type="ordered locus">RUM_10150</name>
</gene>
<evidence type="ECO:0000313" key="8">
    <source>
        <dbReference type="EMBL" id="CBL17180.1"/>
    </source>
</evidence>
<dbReference type="Pfam" id="PF04002">
    <property type="entry name" value="RadC"/>
    <property type="match status" value="1"/>
</dbReference>
<dbReference type="EMBL" id="FP929052">
    <property type="protein sequence ID" value="CBL17180.1"/>
    <property type="molecule type" value="Genomic_DNA"/>
</dbReference>
<evidence type="ECO:0000256" key="4">
    <source>
        <dbReference type="ARBA" id="ARBA00022801"/>
    </source>
</evidence>
<evidence type="ECO:0000256" key="1">
    <source>
        <dbReference type="ARBA" id="ARBA00010243"/>
    </source>
</evidence>
<dbReference type="PANTHER" id="PTHR30471">
    <property type="entry name" value="DNA REPAIR PROTEIN RADC"/>
    <property type="match status" value="1"/>
</dbReference>